<gene>
    <name evidence="4" type="ORF">F511_06391</name>
</gene>
<evidence type="ECO:0000313" key="4">
    <source>
        <dbReference type="EMBL" id="KZV19529.1"/>
    </source>
</evidence>
<organism evidence="4 5">
    <name type="scientific">Dorcoceras hygrometricum</name>
    <dbReference type="NCBI Taxonomy" id="472368"/>
    <lineage>
        <taxon>Eukaryota</taxon>
        <taxon>Viridiplantae</taxon>
        <taxon>Streptophyta</taxon>
        <taxon>Embryophyta</taxon>
        <taxon>Tracheophyta</taxon>
        <taxon>Spermatophyta</taxon>
        <taxon>Magnoliopsida</taxon>
        <taxon>eudicotyledons</taxon>
        <taxon>Gunneridae</taxon>
        <taxon>Pentapetalae</taxon>
        <taxon>asterids</taxon>
        <taxon>lamiids</taxon>
        <taxon>Lamiales</taxon>
        <taxon>Gesneriaceae</taxon>
        <taxon>Didymocarpoideae</taxon>
        <taxon>Trichosporeae</taxon>
        <taxon>Loxocarpinae</taxon>
        <taxon>Dorcoceras</taxon>
    </lineage>
</organism>
<dbReference type="InterPro" id="IPR036378">
    <property type="entry name" value="FAS1_dom_sf"/>
</dbReference>
<keyword evidence="5" id="KW-1185">Reference proteome</keyword>
<dbReference type="PANTHER" id="PTHR33985:SF17">
    <property type="entry name" value="FASCICLIN-LIKE ARABINOGALACTAN PROTEIN 20"/>
    <property type="match status" value="1"/>
</dbReference>
<dbReference type="InterPro" id="IPR052806">
    <property type="entry name" value="Fasciclin-like_AGP"/>
</dbReference>
<protein>
    <submittedName>
        <fullName evidence="4">Fasciclin-like arabinogalactan protein 20</fullName>
    </submittedName>
</protein>
<dbReference type="InterPro" id="IPR000782">
    <property type="entry name" value="FAS1_domain"/>
</dbReference>
<evidence type="ECO:0000313" key="5">
    <source>
        <dbReference type="Proteomes" id="UP000250235"/>
    </source>
</evidence>
<dbReference type="Proteomes" id="UP000250235">
    <property type="component" value="Unassembled WGS sequence"/>
</dbReference>
<feature type="signal peptide" evidence="2">
    <location>
        <begin position="1"/>
        <end position="20"/>
    </location>
</feature>
<keyword evidence="2" id="KW-0732">Signal</keyword>
<proteinExistence type="inferred from homology"/>
<reference evidence="4 5" key="1">
    <citation type="journal article" date="2015" name="Proc. Natl. Acad. Sci. U.S.A.">
        <title>The resurrection genome of Boea hygrometrica: A blueprint for survival of dehydration.</title>
        <authorList>
            <person name="Xiao L."/>
            <person name="Yang G."/>
            <person name="Zhang L."/>
            <person name="Yang X."/>
            <person name="Zhao S."/>
            <person name="Ji Z."/>
            <person name="Zhou Q."/>
            <person name="Hu M."/>
            <person name="Wang Y."/>
            <person name="Chen M."/>
            <person name="Xu Y."/>
            <person name="Jin H."/>
            <person name="Xiao X."/>
            <person name="Hu G."/>
            <person name="Bao F."/>
            <person name="Hu Y."/>
            <person name="Wan P."/>
            <person name="Li L."/>
            <person name="Deng X."/>
            <person name="Kuang T."/>
            <person name="Xiang C."/>
            <person name="Zhu J.K."/>
            <person name="Oliver M.J."/>
            <person name="He Y."/>
        </authorList>
    </citation>
    <scope>NUCLEOTIDE SEQUENCE [LARGE SCALE GENOMIC DNA]</scope>
    <source>
        <strain evidence="5">cv. XS01</strain>
    </source>
</reference>
<dbReference type="PANTHER" id="PTHR33985">
    <property type="entry name" value="OS02G0491300 PROTEIN-RELATED"/>
    <property type="match status" value="1"/>
</dbReference>
<dbReference type="SUPFAM" id="SSF82153">
    <property type="entry name" value="FAS1 domain"/>
    <property type="match status" value="2"/>
</dbReference>
<evidence type="ECO:0000259" key="3">
    <source>
        <dbReference type="PROSITE" id="PS50213"/>
    </source>
</evidence>
<dbReference type="SMART" id="SM00554">
    <property type="entry name" value="FAS1"/>
    <property type="match status" value="2"/>
</dbReference>
<dbReference type="Pfam" id="PF02469">
    <property type="entry name" value="Fasciclin"/>
    <property type="match status" value="1"/>
</dbReference>
<sequence length="350" mass="38369">MASLSLLSLLILSYLSLSASLSPPPDYLLNAVDTLANSGYTAMSLTLQLIANSLPLPSATTTTALTIFSPPNSAFSANGQPSLAHLLLHFSPLSLSSSSLLSLPFSSSIPTLSPSKHLFVTSSSSHDFSINGVKISQSPLFDDGWVVVYAIDDFFDLNFTLANYTKTDHKTDFQCLKLERVSRFQDASGVLKSRGYSIIASFLDLQIMGFLDQGDFTENNLTKWTLFSPADQDLVRFSGDFLVYSSLLMRHLVPCKVSWSDLDEMVNGTVVSNNVQGFSLEITKDEDNETLMVNGVVITAPDLYESESLVIHGIQRAISEPDNGDEEFEFMEDLSEHEFEVPTSAYHGEL</sequence>
<dbReference type="AlphaFoldDB" id="A0A2Z7AJU4"/>
<name>A0A2Z7AJU4_9LAMI</name>
<feature type="chain" id="PRO_5016237900" evidence="2">
    <location>
        <begin position="21"/>
        <end position="350"/>
    </location>
</feature>
<evidence type="ECO:0000256" key="2">
    <source>
        <dbReference type="SAM" id="SignalP"/>
    </source>
</evidence>
<feature type="domain" description="FAS1" evidence="3">
    <location>
        <begin position="183"/>
        <end position="318"/>
    </location>
</feature>
<dbReference type="Gene3D" id="2.30.180.10">
    <property type="entry name" value="FAS1 domain"/>
    <property type="match status" value="1"/>
</dbReference>
<evidence type="ECO:0000256" key="1">
    <source>
        <dbReference type="ARBA" id="ARBA00007843"/>
    </source>
</evidence>
<accession>A0A2Z7AJU4</accession>
<dbReference type="PROSITE" id="PS50213">
    <property type="entry name" value="FAS1"/>
    <property type="match status" value="1"/>
</dbReference>
<dbReference type="OrthoDB" id="1893649at2759"/>
<dbReference type="EMBL" id="KV016685">
    <property type="protein sequence ID" value="KZV19529.1"/>
    <property type="molecule type" value="Genomic_DNA"/>
</dbReference>
<comment type="similarity">
    <text evidence="1">Belongs to the fasciclin-like AGP family.</text>
</comment>